<gene>
    <name evidence="1" type="ORF">GLOINDRAFT_33738</name>
</gene>
<protein>
    <submittedName>
        <fullName evidence="1">Uncharacterized protein</fullName>
    </submittedName>
</protein>
<dbReference type="AlphaFoldDB" id="U9TH55"/>
<sequence length="64" mass="7259">MEDSFAKSGDIVIDKYQKNLLNEAVKVIKEGEVIALPSKADVDASNNYKVKTKLLPHKRMREEL</sequence>
<organism evidence="1">
    <name type="scientific">Rhizophagus irregularis (strain DAOM 181602 / DAOM 197198 / MUCL 43194)</name>
    <name type="common">Arbuscular mycorrhizal fungus</name>
    <name type="synonym">Glomus intraradices</name>
    <dbReference type="NCBI Taxonomy" id="747089"/>
    <lineage>
        <taxon>Eukaryota</taxon>
        <taxon>Fungi</taxon>
        <taxon>Fungi incertae sedis</taxon>
        <taxon>Mucoromycota</taxon>
        <taxon>Glomeromycotina</taxon>
        <taxon>Glomeromycetes</taxon>
        <taxon>Glomerales</taxon>
        <taxon>Glomeraceae</taxon>
        <taxon>Rhizophagus</taxon>
    </lineage>
</organism>
<accession>U9TH55</accession>
<reference evidence="1" key="1">
    <citation type="submission" date="2013-07" db="EMBL/GenBank/DDBJ databases">
        <title>The genome of an arbuscular mycorrhizal fungus provides insights into the evolution of the oldest plant symbiosis.</title>
        <authorList>
            <consortium name="DOE Joint Genome Institute"/>
            <person name="Tisserant E."/>
            <person name="Malbreil M."/>
            <person name="Kuo A."/>
            <person name="Kohler A."/>
            <person name="Symeonidi A."/>
            <person name="Balestrini R."/>
            <person name="Charron P."/>
            <person name="Duensing N."/>
            <person name="Frei-dit-Frey N."/>
            <person name="Gianinazzi-Pearson V."/>
            <person name="Gilbert B."/>
            <person name="Handa Y."/>
            <person name="Hijri M."/>
            <person name="Kaul R."/>
            <person name="Kawaguchi M."/>
            <person name="Krajinski F."/>
            <person name="Lammers P."/>
            <person name="Lapierre D."/>
            <person name="Masclaux F.G."/>
            <person name="Murat C."/>
            <person name="Morin E."/>
            <person name="Ndikumana S."/>
            <person name="Pagni M."/>
            <person name="Petitpierre D."/>
            <person name="Requena N."/>
            <person name="Rosikiewicz P."/>
            <person name="Riley R."/>
            <person name="Saito K."/>
            <person name="San Clemente H."/>
            <person name="Shapiro H."/>
            <person name="van Tuinen D."/>
            <person name="Becard G."/>
            <person name="Bonfante P."/>
            <person name="Paszkowski U."/>
            <person name="Shachar-Hill Y."/>
            <person name="Young J.P."/>
            <person name="Sanders I.R."/>
            <person name="Henrissat B."/>
            <person name="Rensing S.A."/>
            <person name="Grigoriev I.V."/>
            <person name="Corradi N."/>
            <person name="Roux C."/>
            <person name="Martin F."/>
        </authorList>
    </citation>
    <scope>NUCLEOTIDE SEQUENCE</scope>
    <source>
        <strain evidence="1">DAOM 197198</strain>
    </source>
</reference>
<dbReference type="HOGENOM" id="CLU_2868749_0_0_1"/>
<dbReference type="VEuPathDB" id="FungiDB:RhiirFUN_011490"/>
<evidence type="ECO:0000313" key="1">
    <source>
        <dbReference type="EMBL" id="ESA06777.1"/>
    </source>
</evidence>
<dbReference type="EMBL" id="KI291169">
    <property type="protein sequence ID" value="ESA06777.1"/>
    <property type="molecule type" value="Genomic_DNA"/>
</dbReference>
<proteinExistence type="predicted"/>
<name>U9TH55_RHIID</name>